<protein>
    <submittedName>
        <fullName evidence="1">Uncharacterized protein</fullName>
    </submittedName>
</protein>
<name>A0A6M5Z4P1_9BACT</name>
<evidence type="ECO:0000313" key="1">
    <source>
        <dbReference type="EMBL" id="QJX00472.1"/>
    </source>
</evidence>
<gene>
    <name evidence="1" type="ORF">FTUN_8102</name>
</gene>
<organism evidence="1 2">
    <name type="scientific">Frigoriglobus tundricola</name>
    <dbReference type="NCBI Taxonomy" id="2774151"/>
    <lineage>
        <taxon>Bacteria</taxon>
        <taxon>Pseudomonadati</taxon>
        <taxon>Planctomycetota</taxon>
        <taxon>Planctomycetia</taxon>
        <taxon>Gemmatales</taxon>
        <taxon>Gemmataceae</taxon>
        <taxon>Frigoriglobus</taxon>
    </lineage>
</organism>
<dbReference type="EMBL" id="CP053452">
    <property type="protein sequence ID" value="QJX00472.1"/>
    <property type="molecule type" value="Genomic_DNA"/>
</dbReference>
<dbReference type="AlphaFoldDB" id="A0A6M5Z4P1"/>
<keyword evidence="2" id="KW-1185">Reference proteome</keyword>
<dbReference type="KEGG" id="ftj:FTUN_8102"/>
<evidence type="ECO:0000313" key="2">
    <source>
        <dbReference type="Proteomes" id="UP000503447"/>
    </source>
</evidence>
<dbReference type="Proteomes" id="UP000503447">
    <property type="component" value="Chromosome"/>
</dbReference>
<reference evidence="2" key="1">
    <citation type="submission" date="2020-05" db="EMBL/GenBank/DDBJ databases">
        <title>Frigoriglobus tundricola gen. nov., sp. nov., a psychrotolerant cellulolytic planctomycete of the family Gemmataceae with two divergent copies of 16S rRNA gene.</title>
        <authorList>
            <person name="Kulichevskaya I.S."/>
            <person name="Ivanova A.A."/>
            <person name="Naumoff D.G."/>
            <person name="Beletsky A.V."/>
            <person name="Rijpstra W.I.C."/>
            <person name="Sinninghe Damste J.S."/>
            <person name="Mardanov A.V."/>
            <person name="Ravin N.V."/>
            <person name="Dedysh S.N."/>
        </authorList>
    </citation>
    <scope>NUCLEOTIDE SEQUENCE [LARGE SCALE GENOMIC DNA]</scope>
    <source>
        <strain evidence="2">PL17</strain>
    </source>
</reference>
<accession>A0A6M5Z4P1</accession>
<proteinExistence type="predicted"/>
<sequence>MKWQELLECSVVVDDTLRGDDEPRANLPRIPFGSFAQ</sequence>